<feature type="compositionally biased region" description="Low complexity" evidence="8">
    <location>
        <begin position="833"/>
        <end position="843"/>
    </location>
</feature>
<feature type="compositionally biased region" description="Low complexity" evidence="8">
    <location>
        <begin position="697"/>
        <end position="732"/>
    </location>
</feature>
<organism evidence="10 11">
    <name type="scientific">Kwoniella heveanensis BCC8398</name>
    <dbReference type="NCBI Taxonomy" id="1296120"/>
    <lineage>
        <taxon>Eukaryota</taxon>
        <taxon>Fungi</taxon>
        <taxon>Dikarya</taxon>
        <taxon>Basidiomycota</taxon>
        <taxon>Agaricomycotina</taxon>
        <taxon>Tremellomycetes</taxon>
        <taxon>Tremellales</taxon>
        <taxon>Cryptococcaceae</taxon>
        <taxon>Kwoniella</taxon>
    </lineage>
</organism>
<dbReference type="PANTHER" id="PTHR23253">
    <property type="entry name" value="EUKARYOTIC TRANSLATION INITIATION FACTOR 4 GAMMA"/>
    <property type="match status" value="1"/>
</dbReference>
<evidence type="ECO:0000256" key="3">
    <source>
        <dbReference type="ARBA" id="ARBA00022490"/>
    </source>
</evidence>
<keyword evidence="4 10" id="KW-0396">Initiation factor</keyword>
<evidence type="ECO:0000256" key="5">
    <source>
        <dbReference type="ARBA" id="ARBA00022553"/>
    </source>
</evidence>
<keyword evidence="11" id="KW-1185">Reference proteome</keyword>
<dbReference type="EMBL" id="KI669506">
    <property type="protein sequence ID" value="OCF33033.1"/>
    <property type="molecule type" value="Genomic_DNA"/>
</dbReference>
<feature type="region of interest" description="Disordered" evidence="8">
    <location>
        <begin position="1"/>
        <end position="104"/>
    </location>
</feature>
<dbReference type="GO" id="GO:0010494">
    <property type="term" value="C:cytoplasmic stress granule"/>
    <property type="evidence" value="ECO:0007669"/>
    <property type="project" value="UniProtKB-ARBA"/>
</dbReference>
<gene>
    <name evidence="10" type="ORF">I316_05371</name>
</gene>
<dbReference type="Pfam" id="PF02854">
    <property type="entry name" value="MIF4G"/>
    <property type="match status" value="1"/>
</dbReference>
<dbReference type="FunFam" id="1.25.40.180:FF:000020">
    <property type="entry name" value="Eukaryotic translation initiation factor subunit"/>
    <property type="match status" value="1"/>
</dbReference>
<feature type="compositionally biased region" description="Basic and acidic residues" evidence="8">
    <location>
        <begin position="1099"/>
        <end position="1118"/>
    </location>
</feature>
<evidence type="ECO:0000256" key="2">
    <source>
        <dbReference type="ARBA" id="ARBA00005775"/>
    </source>
</evidence>
<feature type="region of interest" description="Disordered" evidence="8">
    <location>
        <begin position="1265"/>
        <end position="1440"/>
    </location>
</feature>
<feature type="region of interest" description="Disordered" evidence="8">
    <location>
        <begin position="1097"/>
        <end position="1125"/>
    </location>
</feature>
<protein>
    <submittedName>
        <fullName evidence="10">Translation initiation factor 4G</fullName>
    </submittedName>
</protein>
<feature type="compositionally biased region" description="Acidic residues" evidence="8">
    <location>
        <begin position="1407"/>
        <end position="1434"/>
    </location>
</feature>
<feature type="compositionally biased region" description="Polar residues" evidence="8">
    <location>
        <begin position="738"/>
        <end position="755"/>
    </location>
</feature>
<dbReference type="InterPro" id="IPR003890">
    <property type="entry name" value="MIF4G-like_typ-3"/>
</dbReference>
<feature type="compositionally biased region" description="Low complexity" evidence="8">
    <location>
        <begin position="348"/>
        <end position="363"/>
    </location>
</feature>
<feature type="compositionally biased region" description="Polar residues" evidence="8">
    <location>
        <begin position="225"/>
        <end position="243"/>
    </location>
</feature>
<sequence length="1588" mass="166708">MSRIASTPQNSANKSTAPATASASGSTSASGSAWARGPPSAAPSNPASGASTPAVQPSVNLPNGVNTNGASGASAASSSTASGPTPVPIAGGGHSRKSSMLVGGGMDIKRGNIAFGTVDHPNAMLSSSPAAPSTTGAHLSDAVKSFGSLAADASSESDAVKTKRQSSLVPSTATSPVPGSGPSKPLDMHALFAGKPKPAQSPVPSSISPPVHGSPVPPAHDRRQSMGQSGFQPGPNGLSQSPYTGAPHLRPPVSGLPNQPRSPNLAQNMVPGQFTPSGVPTQVQQGFRPPPQQTPVRPNGPQAIPRNMMMGPGAYGMHPGHQGPGYPMMQYPQQGYYPGYNHYEQQQYGQQWAPQQHPQNQQYNGVGYNPAHQQQSGPMSPRAPQGQLPASQSPMPPSATLPSSGGASPVPTPPTRPPSLMSGHQPTPSNASAASIPVTPQRPMPATFVPQVAQSPQTPGFNPALNPALSIGAPTFTPRRSAAVKISRPDGTALDLKDVAKVGGKPSPSAPSSGAGTPELPSEAPQEASKKKAISLPVVVRIESEEAKKARLSEEADKERIKKIEAQEEKERQERKERKAKEEEERKAKEAADKVSRGHTYRRIVKSDFASQEKAEAESKAKAEAEAEKKKLEEAFAAEQAAAQKLAAEKEAAAKAEREISEKAEQEKAAAHAAAQEAREKADEQRRALMTPSASTPGSPLASPALGAGLPAKPVAALNGAAPAARRAPPSALDLKSASPSLTDDSPSASVSALNTAKPIDDIASIVYPGSTKSPNPQLNVGAEPGKFRYDRDFLMQFMTVCREKPENLPPLEEIGLEADASSGFGSRGPRGGRNSTGPSSRNPSGAATGLGIGGLNRPTFPGQGMGSFGMGQFGSGSGSLRGTTSEQRYQAAMRGGAMGRTPSQGGPGGLPGMSGLPPMGGSSSRSGASRGSQRGTKRAPQEPRASLSQEPAPAPLQISGNAWTRTRLGGDDEGSPAFIERKVKSLLNKLTQEKFDGISKQILEWANKSKNETDGMTLKLVIKLIFEKATDEAHWSAMYAKLCRLLLTELDPAVTEVLDGKPASGGALFRKYLLGRCQMDFEAGWKAREDTAVAAAAKSEEDKQRLAKQTEEQEKAAQEGGEAPGEAALMSDEYYAAQKAKRRGLGLVQLIGELYKLDMVSKGVIKNCLIRLLGNVTDPDEEDLESTCKLLTTIGEAYDKAAPENMTTVFERLTQVTNSDAISSRIKFMIMDVMDLRKNKWQSRNKQAGVMTIAEIHQQAAQEKAAAAAQVQRESISRGGSRTGHSRRDGPQPGEWQSVSTNPRAGIGRPADFSGIGRNISSTGMPSAPTFGPSSVFARKGKAGAAGSVTPPLSRQPSSANMFSALNDAPDTAPAERRPSADAGEPAPQRKKLQLAPRTKPLPGEGEGEDEGDKEEGEEEEGEEPEGAADMSEDAAKAKITSDMKELWGEKDQGGSRDAEDIAEYFRALPENRRPLLAERLVDDVFRIAKLPDAKVVAKGWKAALSGNAASVDVLKEALEKRVPTLDDDAIDYPSAYKAVGYLIRALSLSPEDVDAIADKIEVEGTPRLTPKDKLKRALESVDEDTA</sequence>
<feature type="compositionally biased region" description="Low complexity" evidence="8">
    <location>
        <begin position="503"/>
        <end position="518"/>
    </location>
</feature>
<comment type="subcellular location">
    <subcellularLocation>
        <location evidence="1">Cytoplasm</location>
    </subcellularLocation>
</comment>
<dbReference type="SUPFAM" id="SSF101489">
    <property type="entry name" value="Eukaryotic initiation factor 4f subunit eIF4g, eIF4e-binding domain"/>
    <property type="match status" value="1"/>
</dbReference>
<feature type="compositionally biased region" description="Gly residues" evidence="8">
    <location>
        <begin position="864"/>
        <end position="880"/>
    </location>
</feature>
<comment type="similarity">
    <text evidence="2">Belongs to the eukaryotic initiation factor 4G family.</text>
</comment>
<feature type="compositionally biased region" description="Low complexity" evidence="8">
    <location>
        <begin position="1265"/>
        <end position="1281"/>
    </location>
</feature>
<feature type="compositionally biased region" description="Low complexity" evidence="8">
    <location>
        <begin position="63"/>
        <end position="84"/>
    </location>
</feature>
<feature type="compositionally biased region" description="Basic and acidic residues" evidence="8">
    <location>
        <begin position="611"/>
        <end position="634"/>
    </location>
</feature>
<feature type="compositionally biased region" description="Low complexity" evidence="8">
    <location>
        <begin position="914"/>
        <end position="935"/>
    </location>
</feature>
<feature type="compositionally biased region" description="Low complexity" evidence="8">
    <location>
        <begin position="635"/>
        <end position="646"/>
    </location>
</feature>
<feature type="compositionally biased region" description="Polar residues" evidence="8">
    <location>
        <begin position="422"/>
        <end position="433"/>
    </location>
</feature>
<feature type="domain" description="MIF4G" evidence="9">
    <location>
        <begin position="981"/>
        <end position="1241"/>
    </location>
</feature>
<feature type="compositionally biased region" description="Polar residues" evidence="8">
    <location>
        <begin position="165"/>
        <end position="177"/>
    </location>
</feature>
<dbReference type="Proteomes" id="UP000092666">
    <property type="component" value="Unassembled WGS sequence"/>
</dbReference>
<evidence type="ECO:0000256" key="1">
    <source>
        <dbReference type="ARBA" id="ARBA00004496"/>
    </source>
</evidence>
<feature type="compositionally biased region" description="Basic and acidic residues" evidence="8">
    <location>
        <begin position="542"/>
        <end position="596"/>
    </location>
</feature>
<proteinExistence type="inferred from homology"/>
<dbReference type="Gene3D" id="1.20.970.30">
    <property type="entry name" value="eIF4G, eIF4E-binding domain"/>
    <property type="match status" value="1"/>
</dbReference>
<feature type="compositionally biased region" description="Polar residues" evidence="8">
    <location>
        <begin position="1352"/>
        <end position="1365"/>
    </location>
</feature>
<dbReference type="GO" id="GO:0003729">
    <property type="term" value="F:mRNA binding"/>
    <property type="evidence" value="ECO:0007669"/>
    <property type="project" value="TreeGrafter"/>
</dbReference>
<keyword evidence="3" id="KW-0963">Cytoplasm</keyword>
<dbReference type="GO" id="GO:0016281">
    <property type="term" value="C:eukaryotic translation initiation factor 4F complex"/>
    <property type="evidence" value="ECO:0007669"/>
    <property type="project" value="TreeGrafter"/>
</dbReference>
<feature type="compositionally biased region" description="Polar residues" evidence="8">
    <location>
        <begin position="1"/>
        <end position="10"/>
    </location>
</feature>
<feature type="compositionally biased region" description="Low complexity" evidence="8">
    <location>
        <begin position="11"/>
        <end position="54"/>
    </location>
</feature>
<feature type="region of interest" description="Disordered" evidence="8">
    <location>
        <begin position="348"/>
        <end position="756"/>
    </location>
</feature>
<name>A0A1B9GPU7_9TREE</name>
<feature type="compositionally biased region" description="Polar residues" evidence="8">
    <location>
        <begin position="256"/>
        <end position="267"/>
    </location>
</feature>
<dbReference type="InterPro" id="IPR036211">
    <property type="entry name" value="eIF4G_eIF4E-bd_sf"/>
</dbReference>
<dbReference type="InterPro" id="IPR016024">
    <property type="entry name" value="ARM-type_fold"/>
</dbReference>
<feature type="compositionally biased region" description="Low complexity" evidence="8">
    <location>
        <begin position="202"/>
        <end position="214"/>
    </location>
</feature>
<evidence type="ECO:0000313" key="10">
    <source>
        <dbReference type="EMBL" id="OCF33033.1"/>
    </source>
</evidence>
<feature type="compositionally biased region" description="Polar residues" evidence="8">
    <location>
        <begin position="274"/>
        <end position="285"/>
    </location>
</feature>
<dbReference type="PANTHER" id="PTHR23253:SF9">
    <property type="entry name" value="EUKARYOTIC TRANSLATION INITIATION FACTOR 4 GAMMA 2"/>
    <property type="match status" value="1"/>
</dbReference>
<dbReference type="InterPro" id="IPR022745">
    <property type="entry name" value="eIF4G1_eIF4E-bd"/>
</dbReference>
<feature type="compositionally biased region" description="Basic and acidic residues" evidence="8">
    <location>
        <begin position="647"/>
        <end position="670"/>
    </location>
</feature>
<keyword evidence="7" id="KW-0648">Protein biosynthesis</keyword>
<feature type="region of interest" description="Disordered" evidence="8">
    <location>
        <begin position="814"/>
        <end position="975"/>
    </location>
</feature>
<dbReference type="SUPFAM" id="SSF48371">
    <property type="entry name" value="ARM repeat"/>
    <property type="match status" value="1"/>
</dbReference>
<feature type="compositionally biased region" description="Basic and acidic residues" evidence="8">
    <location>
        <begin position="677"/>
        <end position="687"/>
    </location>
</feature>
<dbReference type="GO" id="GO:0003743">
    <property type="term" value="F:translation initiation factor activity"/>
    <property type="evidence" value="ECO:0007669"/>
    <property type="project" value="UniProtKB-KW"/>
</dbReference>
<evidence type="ECO:0000256" key="6">
    <source>
        <dbReference type="ARBA" id="ARBA00022884"/>
    </source>
</evidence>
<evidence type="ECO:0000256" key="4">
    <source>
        <dbReference type="ARBA" id="ARBA00022540"/>
    </source>
</evidence>
<evidence type="ECO:0000313" key="11">
    <source>
        <dbReference type="Proteomes" id="UP000092666"/>
    </source>
</evidence>
<reference evidence="11" key="2">
    <citation type="submission" date="2013-12" db="EMBL/GenBank/DDBJ databases">
        <title>Evolution of pathogenesis and genome organization in the Tremellales.</title>
        <authorList>
            <person name="Cuomo C."/>
            <person name="Litvintseva A."/>
            <person name="Heitman J."/>
            <person name="Chen Y."/>
            <person name="Sun S."/>
            <person name="Springer D."/>
            <person name="Dromer F."/>
            <person name="Young S."/>
            <person name="Zeng Q."/>
            <person name="Chapman S."/>
            <person name="Gujja S."/>
            <person name="Saif S."/>
            <person name="Birren B."/>
        </authorList>
    </citation>
    <scope>NUCLEOTIDE SEQUENCE [LARGE SCALE GENOMIC DNA]</scope>
    <source>
        <strain evidence="11">BCC8398</strain>
    </source>
</reference>
<dbReference type="FunFam" id="1.20.970.30:FF:000001">
    <property type="entry name" value="Eukaryotic translation initiation factor subunit eIF-4F, putative"/>
    <property type="match status" value="1"/>
</dbReference>
<keyword evidence="5" id="KW-0597">Phosphoprotein</keyword>
<dbReference type="Gene3D" id="1.25.40.180">
    <property type="match status" value="2"/>
</dbReference>
<reference evidence="10 11" key="1">
    <citation type="submission" date="2013-07" db="EMBL/GenBank/DDBJ databases">
        <title>The Genome Sequence of Cryptococcus heveanensis BCC8398.</title>
        <authorList>
            <consortium name="The Broad Institute Genome Sequencing Platform"/>
            <person name="Cuomo C."/>
            <person name="Litvintseva A."/>
            <person name="Chen Y."/>
            <person name="Heitman J."/>
            <person name="Sun S."/>
            <person name="Springer D."/>
            <person name="Dromer F."/>
            <person name="Young S.K."/>
            <person name="Zeng Q."/>
            <person name="Gargeya S."/>
            <person name="Fitzgerald M."/>
            <person name="Abouelleil A."/>
            <person name="Alvarado L."/>
            <person name="Berlin A.M."/>
            <person name="Chapman S.B."/>
            <person name="Dewar J."/>
            <person name="Goldberg J."/>
            <person name="Griggs A."/>
            <person name="Gujja S."/>
            <person name="Hansen M."/>
            <person name="Howarth C."/>
            <person name="Imamovic A."/>
            <person name="Larimer J."/>
            <person name="McCowan C."/>
            <person name="Murphy C."/>
            <person name="Pearson M."/>
            <person name="Priest M."/>
            <person name="Roberts A."/>
            <person name="Saif S."/>
            <person name="Shea T."/>
            <person name="Sykes S."/>
            <person name="Wortman J."/>
            <person name="Nusbaum C."/>
            <person name="Birren B."/>
        </authorList>
    </citation>
    <scope>NUCLEOTIDE SEQUENCE [LARGE SCALE GENOMIC DNA]</scope>
    <source>
        <strain evidence="10 11">BCC8398</strain>
    </source>
</reference>
<dbReference type="STRING" id="1296120.A0A1B9GPU7"/>
<feature type="region of interest" description="Disordered" evidence="8">
    <location>
        <begin position="153"/>
        <end position="298"/>
    </location>
</feature>
<dbReference type="OrthoDB" id="514777at2759"/>
<dbReference type="Pfam" id="PF12152">
    <property type="entry name" value="eIF_4G1"/>
    <property type="match status" value="1"/>
</dbReference>
<dbReference type="SMART" id="SM00543">
    <property type="entry name" value="MIF4G"/>
    <property type="match status" value="1"/>
</dbReference>
<accession>A0A1B9GPU7</accession>
<evidence type="ECO:0000259" key="9">
    <source>
        <dbReference type="SMART" id="SM00543"/>
    </source>
</evidence>
<evidence type="ECO:0000256" key="8">
    <source>
        <dbReference type="SAM" id="MobiDB-lite"/>
    </source>
</evidence>
<keyword evidence="6" id="KW-0694">RNA-binding</keyword>
<evidence type="ECO:0000256" key="7">
    <source>
        <dbReference type="ARBA" id="ARBA00022917"/>
    </source>
</evidence>